<sequence length="214" mass="25494">MSTHEGRIRSFPHKIGDWAYSFYANVTDQVDEDYIKFVSDELLENLNSNYKIEFQKMSEFHVSFSFVSTIRNHWINDIYNEIASKLKNRKEFDIRLGEFDVFVNDELTRSFLIVKIYEMNHGQLQFITKNIYNVLEKYTCIENYQNKIHHISLAWCLGNIYETCPNISNYMDEFNNELYARQDDKYSDIDVYPMIKISNVYFKAGNVTLSLNLN</sequence>
<dbReference type="PANTHER" id="PTHR13522:SF3">
    <property type="entry name" value="U6 SNRNA PHOSPHODIESTERASE 1"/>
    <property type="match status" value="1"/>
</dbReference>
<dbReference type="Proteomes" id="UP000078046">
    <property type="component" value="Unassembled WGS sequence"/>
</dbReference>
<comment type="catalytic activity">
    <reaction evidence="5">
        <text>a 3'-end uridylyl-uridine-RNA = a 3'-end 2',3'-cyclophospho-uridine-RNA + uridine</text>
        <dbReference type="Rhea" id="RHEA:46052"/>
        <dbReference type="Rhea" id="RHEA-COMP:17384"/>
        <dbReference type="Rhea" id="RHEA-COMP:17385"/>
        <dbReference type="ChEBI" id="CHEBI:16704"/>
        <dbReference type="ChEBI" id="CHEBI:85643"/>
        <dbReference type="ChEBI" id="CHEBI:85644"/>
    </reaction>
    <physiologicalReaction direction="left-to-right" evidence="5">
        <dbReference type="Rhea" id="RHEA:46053"/>
    </physiologicalReaction>
</comment>
<dbReference type="GO" id="GO:0016829">
    <property type="term" value="F:lyase activity"/>
    <property type="evidence" value="ECO:0007669"/>
    <property type="project" value="UniProtKB-KW"/>
</dbReference>
<evidence type="ECO:0000256" key="6">
    <source>
        <dbReference type="ARBA" id="ARBA00029543"/>
    </source>
</evidence>
<keyword evidence="3" id="KW-0456">Lyase</keyword>
<evidence type="ECO:0000256" key="7">
    <source>
        <dbReference type="ARBA" id="ARBA00030030"/>
    </source>
</evidence>
<comment type="caution">
    <text evidence="8">The sequence shown here is derived from an EMBL/GenBank/DDBJ whole genome shotgun (WGS) entry which is preliminary data.</text>
</comment>
<gene>
    <name evidence="8" type="ORF">A3Q56_00574</name>
</gene>
<dbReference type="GO" id="GO:0005634">
    <property type="term" value="C:nucleus"/>
    <property type="evidence" value="ECO:0007669"/>
    <property type="project" value="TreeGrafter"/>
</dbReference>
<evidence type="ECO:0000256" key="3">
    <source>
        <dbReference type="ARBA" id="ARBA00023239"/>
    </source>
</evidence>
<protein>
    <recommendedName>
        <fullName evidence="6">U6 snRNA phosphodiesterase 1</fullName>
    </recommendedName>
    <alternativeName>
        <fullName evidence="7">3'-5' RNA exonuclease USB1</fullName>
    </alternativeName>
</protein>
<keyword evidence="2" id="KW-0378">Hydrolase</keyword>
<evidence type="ECO:0000256" key="4">
    <source>
        <dbReference type="ARBA" id="ARBA00023242"/>
    </source>
</evidence>
<keyword evidence="9" id="KW-1185">Reference proteome</keyword>
<evidence type="ECO:0000256" key="1">
    <source>
        <dbReference type="ARBA" id="ARBA00022722"/>
    </source>
</evidence>
<evidence type="ECO:0000256" key="2">
    <source>
        <dbReference type="ARBA" id="ARBA00022801"/>
    </source>
</evidence>
<dbReference type="EMBL" id="LWCA01000033">
    <property type="protein sequence ID" value="OAF71667.1"/>
    <property type="molecule type" value="Genomic_DNA"/>
</dbReference>
<dbReference type="Pfam" id="PF09749">
    <property type="entry name" value="HVSL"/>
    <property type="match status" value="1"/>
</dbReference>
<dbReference type="InterPro" id="IPR027521">
    <property type="entry name" value="Usb1"/>
</dbReference>
<dbReference type="GO" id="GO:0034477">
    <property type="term" value="P:U6 snRNA 3'-end processing"/>
    <property type="evidence" value="ECO:0007669"/>
    <property type="project" value="InterPro"/>
</dbReference>
<dbReference type="GO" id="GO:0000175">
    <property type="term" value="F:3'-5'-RNA exonuclease activity"/>
    <property type="evidence" value="ECO:0007669"/>
    <property type="project" value="TreeGrafter"/>
</dbReference>
<dbReference type="Gene3D" id="3.90.1140.10">
    <property type="entry name" value="Cyclic phosphodiesterase"/>
    <property type="match status" value="1"/>
</dbReference>
<reference evidence="8 9" key="1">
    <citation type="submission" date="2016-04" db="EMBL/GenBank/DDBJ databases">
        <title>The genome of Intoshia linei affirms orthonectids as highly simplified spiralians.</title>
        <authorList>
            <person name="Mikhailov K.V."/>
            <person name="Slusarev G.S."/>
            <person name="Nikitin M.A."/>
            <person name="Logacheva M.D."/>
            <person name="Penin A."/>
            <person name="Aleoshin V."/>
            <person name="Panchin Y.V."/>
        </authorList>
    </citation>
    <scope>NUCLEOTIDE SEQUENCE [LARGE SCALE GENOMIC DNA]</scope>
    <source>
        <strain evidence="8">Intl2013</strain>
        <tissue evidence="8">Whole animal</tissue>
    </source>
</reference>
<evidence type="ECO:0000313" key="9">
    <source>
        <dbReference type="Proteomes" id="UP000078046"/>
    </source>
</evidence>
<dbReference type="AlphaFoldDB" id="A0A177BBG6"/>
<keyword evidence="4" id="KW-0539">Nucleus</keyword>
<name>A0A177BBG6_9BILA</name>
<dbReference type="PANTHER" id="PTHR13522">
    <property type="entry name" value="U6 SNRNA PHOSPHODIESTERASE 1"/>
    <property type="match status" value="1"/>
</dbReference>
<dbReference type="OrthoDB" id="49151at2759"/>
<accession>A0A177BBG6</accession>
<evidence type="ECO:0000313" key="8">
    <source>
        <dbReference type="EMBL" id="OAF71667.1"/>
    </source>
</evidence>
<keyword evidence="1" id="KW-0540">Nuclease</keyword>
<proteinExistence type="predicted"/>
<organism evidence="8 9">
    <name type="scientific">Intoshia linei</name>
    <dbReference type="NCBI Taxonomy" id="1819745"/>
    <lineage>
        <taxon>Eukaryota</taxon>
        <taxon>Metazoa</taxon>
        <taxon>Spiralia</taxon>
        <taxon>Lophotrochozoa</taxon>
        <taxon>Mesozoa</taxon>
        <taxon>Orthonectida</taxon>
        <taxon>Rhopaluridae</taxon>
        <taxon>Intoshia</taxon>
    </lineage>
</organism>
<evidence type="ECO:0000256" key="5">
    <source>
        <dbReference type="ARBA" id="ARBA00029300"/>
    </source>
</evidence>